<feature type="domain" description="UDP N-acetylglucosamine O-acyltransferase C-terminal" evidence="7">
    <location>
        <begin position="185"/>
        <end position="268"/>
    </location>
</feature>
<dbReference type="PIRSF" id="PIRSF000456">
    <property type="entry name" value="UDP-GlcNAc_acltr"/>
    <property type="match status" value="1"/>
</dbReference>
<name>A0A0D6MJC3_9PROT</name>
<dbReference type="InterPro" id="IPR001451">
    <property type="entry name" value="Hexapep"/>
</dbReference>
<dbReference type="Pfam" id="PF00132">
    <property type="entry name" value="Hexapep"/>
    <property type="match status" value="2"/>
</dbReference>
<comment type="similarity">
    <text evidence="6">Belongs to the transferase hexapeptide repeat family. LpxA subfamily.</text>
</comment>
<dbReference type="InterPro" id="IPR011004">
    <property type="entry name" value="Trimer_LpxA-like_sf"/>
</dbReference>
<dbReference type="EC" id="2.3.1.129" evidence="6"/>
<comment type="caution">
    <text evidence="8">The sequence shown here is derived from an EMBL/GenBank/DDBJ whole genome shotgun (WGS) entry which is preliminary data.</text>
</comment>
<reference evidence="8 9" key="1">
    <citation type="submission" date="2012-10" db="EMBL/GenBank/DDBJ databases">
        <title>Genome sequencing of Tanticharoenia sakaeratensis NBRC 103193.</title>
        <authorList>
            <person name="Azuma Y."/>
            <person name="Hadano H."/>
            <person name="Hirakawa H."/>
            <person name="Matsushita K."/>
        </authorList>
    </citation>
    <scope>NUCLEOTIDE SEQUENCE [LARGE SCALE GENOMIC DNA]</scope>
    <source>
        <strain evidence="8 9">NBRC 103193</strain>
    </source>
</reference>
<comment type="catalytic activity">
    <reaction evidence="6">
        <text>a (3R)-hydroxyacyl-[ACP] + UDP-N-acetyl-alpha-D-glucosamine = a UDP-3-O-[(3R)-3-hydroxyacyl]-N-acetyl-alpha-D-glucosamine + holo-[ACP]</text>
        <dbReference type="Rhea" id="RHEA:67812"/>
        <dbReference type="Rhea" id="RHEA-COMP:9685"/>
        <dbReference type="Rhea" id="RHEA-COMP:9945"/>
        <dbReference type="ChEBI" id="CHEBI:57705"/>
        <dbReference type="ChEBI" id="CHEBI:64479"/>
        <dbReference type="ChEBI" id="CHEBI:78827"/>
        <dbReference type="ChEBI" id="CHEBI:173225"/>
        <dbReference type="EC" id="2.3.1.129"/>
    </reaction>
</comment>
<dbReference type="Gene3D" id="2.160.10.10">
    <property type="entry name" value="Hexapeptide repeat proteins"/>
    <property type="match status" value="1"/>
</dbReference>
<evidence type="ECO:0000256" key="5">
    <source>
        <dbReference type="ARBA" id="ARBA00023315"/>
    </source>
</evidence>
<dbReference type="Gene3D" id="1.20.1180.10">
    <property type="entry name" value="Udp N-acetylglucosamine O-acyltransferase, C-terminal domain"/>
    <property type="match status" value="1"/>
</dbReference>
<dbReference type="PANTHER" id="PTHR43480">
    <property type="entry name" value="ACYL-[ACYL-CARRIER-PROTEIN]--UDP-N-ACETYLGLUCOSAMINE O-ACYLTRANSFERASE"/>
    <property type="match status" value="1"/>
</dbReference>
<evidence type="ECO:0000256" key="3">
    <source>
        <dbReference type="ARBA" id="ARBA00022679"/>
    </source>
</evidence>
<evidence type="ECO:0000256" key="2">
    <source>
        <dbReference type="ARBA" id="ARBA00022556"/>
    </source>
</evidence>
<keyword evidence="6" id="KW-0677">Repeat</keyword>
<dbReference type="InterPro" id="IPR010137">
    <property type="entry name" value="Lipid_A_LpxA"/>
</dbReference>
<dbReference type="UniPathway" id="UPA00359">
    <property type="reaction ID" value="UER00477"/>
</dbReference>
<evidence type="ECO:0000256" key="1">
    <source>
        <dbReference type="ARBA" id="ARBA00022516"/>
    </source>
</evidence>
<dbReference type="InterPro" id="IPR029098">
    <property type="entry name" value="Acetyltransf_C"/>
</dbReference>
<keyword evidence="4 6" id="KW-0443">Lipid metabolism</keyword>
<sequence>MTAILSIHPTTDIHPTAVIAEGAWIGEGTSIGPYSVIGPDVRIGAGNRIGPHVVIDGVTEIGDGNQIFQFASVGAAPQDLKWHGERTRLVIGHRNIIRENATIHPGTIQGGGETVIGDDNLLMVSSHVAHDCRLGNHVHLVNGATLAGHIEIGDYAILSGLCAVHQHARIGRHAFIAGGAMVAQDVPPFCLVQGDRARLVALNDVGLRRAGFVEADVLALRRVFRALFKSGLDRAARIEAARAEADRAHCAAGHELIEFVVASRRGLVAA</sequence>
<dbReference type="GO" id="GO:0009245">
    <property type="term" value="P:lipid A biosynthetic process"/>
    <property type="evidence" value="ECO:0007669"/>
    <property type="project" value="UniProtKB-UniRule"/>
</dbReference>
<evidence type="ECO:0000259" key="7">
    <source>
        <dbReference type="Pfam" id="PF13720"/>
    </source>
</evidence>
<evidence type="ECO:0000313" key="9">
    <source>
        <dbReference type="Proteomes" id="UP000032679"/>
    </source>
</evidence>
<dbReference type="NCBIfam" id="TIGR01852">
    <property type="entry name" value="lipid_A_lpxA"/>
    <property type="match status" value="1"/>
</dbReference>
<dbReference type="NCBIfam" id="NF003657">
    <property type="entry name" value="PRK05289.1"/>
    <property type="match status" value="1"/>
</dbReference>
<keyword evidence="5 6" id="KW-0012">Acyltransferase</keyword>
<keyword evidence="6" id="KW-0963">Cytoplasm</keyword>
<accession>A0A0D6MJC3</accession>
<dbReference type="InterPro" id="IPR037157">
    <property type="entry name" value="Acetyltransf_C_sf"/>
</dbReference>
<dbReference type="GO" id="GO:0008780">
    <property type="term" value="F:acyl-[acyl-carrier-protein]-UDP-N-acetylglucosamine O-acyltransferase activity"/>
    <property type="evidence" value="ECO:0007669"/>
    <property type="project" value="UniProtKB-UniRule"/>
</dbReference>
<dbReference type="Proteomes" id="UP000032679">
    <property type="component" value="Unassembled WGS sequence"/>
</dbReference>
<proteinExistence type="inferred from homology"/>
<protein>
    <recommendedName>
        <fullName evidence="6">Acyl-[acyl-carrier-protein]--UDP-N-acetylglucosamine O-acyltransferase</fullName>
        <shortName evidence="6">UDP-N-acetylglucosamine acyltransferase</shortName>
        <ecNumber evidence="6">2.3.1.129</ecNumber>
    </recommendedName>
</protein>
<dbReference type="STRING" id="1231623.Tasa_010_138"/>
<evidence type="ECO:0000313" key="8">
    <source>
        <dbReference type="EMBL" id="GAN53591.1"/>
    </source>
</evidence>
<comment type="pathway">
    <text evidence="6">Glycolipid biosynthesis; lipid IV(A) biosynthesis; lipid IV(A) from (3R)-3-hydroxytetradecanoyl-[acyl-carrier-protein] and UDP-N-acetyl-alpha-D-glucosamine: step 1/6.</text>
</comment>
<dbReference type="RefSeq" id="WP_199484044.1">
    <property type="nucleotide sequence ID" value="NZ_BALE01000010.1"/>
</dbReference>
<evidence type="ECO:0000256" key="4">
    <source>
        <dbReference type="ARBA" id="ARBA00023098"/>
    </source>
</evidence>
<dbReference type="CDD" id="cd03351">
    <property type="entry name" value="LbH_UDP-GlcNAc_AT"/>
    <property type="match status" value="1"/>
</dbReference>
<comment type="subcellular location">
    <subcellularLocation>
        <location evidence="6">Cytoplasm</location>
    </subcellularLocation>
</comment>
<dbReference type="GO" id="GO:0016020">
    <property type="term" value="C:membrane"/>
    <property type="evidence" value="ECO:0007669"/>
    <property type="project" value="GOC"/>
</dbReference>
<comment type="function">
    <text evidence="6">Involved in the biosynthesis of lipid A, a phosphorylated glycolipid that anchors the lipopolysaccharide to the outer membrane of the cell.</text>
</comment>
<dbReference type="EMBL" id="BALE01000010">
    <property type="protein sequence ID" value="GAN53591.1"/>
    <property type="molecule type" value="Genomic_DNA"/>
</dbReference>
<dbReference type="Pfam" id="PF13720">
    <property type="entry name" value="Acetyltransf_11"/>
    <property type="match status" value="1"/>
</dbReference>
<organism evidence="8 9">
    <name type="scientific">Tanticharoenia sakaeratensis NBRC 103193</name>
    <dbReference type="NCBI Taxonomy" id="1231623"/>
    <lineage>
        <taxon>Bacteria</taxon>
        <taxon>Pseudomonadati</taxon>
        <taxon>Pseudomonadota</taxon>
        <taxon>Alphaproteobacteria</taxon>
        <taxon>Acetobacterales</taxon>
        <taxon>Acetobacteraceae</taxon>
        <taxon>Tanticharoenia</taxon>
    </lineage>
</organism>
<keyword evidence="9" id="KW-1185">Reference proteome</keyword>
<keyword evidence="3 6" id="KW-0808">Transferase</keyword>
<dbReference type="HAMAP" id="MF_00387">
    <property type="entry name" value="LpxA"/>
    <property type="match status" value="1"/>
</dbReference>
<dbReference type="PANTHER" id="PTHR43480:SF1">
    <property type="entry name" value="ACYL-[ACYL-CARRIER-PROTEIN]--UDP-N-ACETYLGLUCOSAMINE O-ACYLTRANSFERASE, MITOCHONDRIAL-RELATED"/>
    <property type="match status" value="1"/>
</dbReference>
<dbReference type="GO" id="GO:0005737">
    <property type="term" value="C:cytoplasm"/>
    <property type="evidence" value="ECO:0007669"/>
    <property type="project" value="UniProtKB-SubCell"/>
</dbReference>
<keyword evidence="1 6" id="KW-0444">Lipid biosynthesis</keyword>
<comment type="subunit">
    <text evidence="6">Homotrimer.</text>
</comment>
<gene>
    <name evidence="6" type="primary">lpxA</name>
    <name evidence="8" type="ORF">Tasa_010_138</name>
</gene>
<dbReference type="AlphaFoldDB" id="A0A0D6MJC3"/>
<dbReference type="SUPFAM" id="SSF51161">
    <property type="entry name" value="Trimeric LpxA-like enzymes"/>
    <property type="match status" value="1"/>
</dbReference>
<evidence type="ECO:0000256" key="6">
    <source>
        <dbReference type="HAMAP-Rule" id="MF_00387"/>
    </source>
</evidence>
<keyword evidence="2 6" id="KW-0441">Lipid A biosynthesis</keyword>